<protein>
    <submittedName>
        <fullName evidence="1">Uncharacterized protein</fullName>
    </submittedName>
</protein>
<sequence length="67" mass="7557">MKPVIILLVLACAGLLWMRHDNSNLRTSFERANRVAGERKTTITILKKSAHRCRRAVASAKSGRRLL</sequence>
<reference evidence="1 2" key="1">
    <citation type="submission" date="2018-12" db="EMBL/GenBank/DDBJ databases">
        <authorList>
            <consortium name="Pathogen Informatics"/>
        </authorList>
    </citation>
    <scope>NUCLEOTIDE SEQUENCE [LARGE SCALE GENOMIC DNA]</scope>
    <source>
        <strain evidence="1 2">NCTC13098</strain>
    </source>
</reference>
<gene>
    <name evidence="1" type="ORF">NCTC13098_02271</name>
</gene>
<evidence type="ECO:0000313" key="1">
    <source>
        <dbReference type="EMBL" id="VDR25938.1"/>
    </source>
</evidence>
<evidence type="ECO:0000313" key="2">
    <source>
        <dbReference type="Proteomes" id="UP000274346"/>
    </source>
</evidence>
<dbReference type="Proteomes" id="UP000274346">
    <property type="component" value="Chromosome"/>
</dbReference>
<accession>A0A3P8JGL5</accession>
<dbReference type="EMBL" id="LR131271">
    <property type="protein sequence ID" value="VDR25938.1"/>
    <property type="molecule type" value="Genomic_DNA"/>
</dbReference>
<proteinExistence type="predicted"/>
<organism evidence="1 2">
    <name type="scientific">Raoultella terrigena</name>
    <name type="common">Klebsiella terrigena</name>
    <dbReference type="NCBI Taxonomy" id="577"/>
    <lineage>
        <taxon>Bacteria</taxon>
        <taxon>Pseudomonadati</taxon>
        <taxon>Pseudomonadota</taxon>
        <taxon>Gammaproteobacteria</taxon>
        <taxon>Enterobacterales</taxon>
        <taxon>Enterobacteriaceae</taxon>
        <taxon>Klebsiella/Raoultella group</taxon>
        <taxon>Raoultella</taxon>
    </lineage>
</organism>
<dbReference type="KEGG" id="rtg:NCTC13098_02271"/>
<dbReference type="AlphaFoldDB" id="A0A3P8JGL5"/>
<name>A0A3P8JGL5_RAOTE</name>